<dbReference type="PROSITE" id="PS51257">
    <property type="entry name" value="PROKAR_LIPOPROTEIN"/>
    <property type="match status" value="1"/>
</dbReference>
<organism evidence="1 2">
    <name type="scientific">Sulfitobacter porphyrae</name>
    <dbReference type="NCBI Taxonomy" id="1246864"/>
    <lineage>
        <taxon>Bacteria</taxon>
        <taxon>Pseudomonadati</taxon>
        <taxon>Pseudomonadota</taxon>
        <taxon>Alphaproteobacteria</taxon>
        <taxon>Rhodobacterales</taxon>
        <taxon>Roseobacteraceae</taxon>
        <taxon>Sulfitobacter</taxon>
    </lineage>
</organism>
<gene>
    <name evidence="1" type="ORF">ACFQFQ_02635</name>
</gene>
<reference evidence="2" key="1">
    <citation type="journal article" date="2019" name="Int. J. Syst. Evol. Microbiol.">
        <title>The Global Catalogue of Microorganisms (GCM) 10K type strain sequencing project: providing services to taxonomists for standard genome sequencing and annotation.</title>
        <authorList>
            <consortium name="The Broad Institute Genomics Platform"/>
            <consortium name="The Broad Institute Genome Sequencing Center for Infectious Disease"/>
            <person name="Wu L."/>
            <person name="Ma J."/>
        </authorList>
    </citation>
    <scope>NUCLEOTIDE SEQUENCE [LARGE SCALE GENOMIC DNA]</scope>
    <source>
        <strain evidence="2">CCUG 66188</strain>
    </source>
</reference>
<evidence type="ECO:0000313" key="1">
    <source>
        <dbReference type="EMBL" id="MFC6758644.1"/>
    </source>
</evidence>
<dbReference type="EMBL" id="JBHSWG010000001">
    <property type="protein sequence ID" value="MFC6758644.1"/>
    <property type="molecule type" value="Genomic_DNA"/>
</dbReference>
<accession>A0ABW2AYZ1</accession>
<keyword evidence="2" id="KW-1185">Reference proteome</keyword>
<name>A0ABW2AYZ1_9RHOB</name>
<protein>
    <submittedName>
        <fullName evidence="1">Uncharacterized protein</fullName>
    </submittedName>
</protein>
<comment type="caution">
    <text evidence="1">The sequence shown here is derived from an EMBL/GenBank/DDBJ whole genome shotgun (WGS) entry which is preliminary data.</text>
</comment>
<sequence length="50" mass="4718">MKKLLIAIPMIAALAACEPGGPNQGALTGAALGAATGAAVSGGDDRVVAR</sequence>
<dbReference type="Proteomes" id="UP001596353">
    <property type="component" value="Unassembled WGS sequence"/>
</dbReference>
<proteinExistence type="predicted"/>
<evidence type="ECO:0000313" key="2">
    <source>
        <dbReference type="Proteomes" id="UP001596353"/>
    </source>
</evidence>